<dbReference type="EMBL" id="BNCQ01000031">
    <property type="protein sequence ID" value="GIM09513.1"/>
    <property type="molecule type" value="Genomic_DNA"/>
</dbReference>
<feature type="region of interest" description="Disordered" evidence="1">
    <location>
        <begin position="823"/>
        <end position="862"/>
    </location>
</feature>
<feature type="compositionally biased region" description="Basic and acidic residues" evidence="1">
    <location>
        <begin position="1212"/>
        <end position="1225"/>
    </location>
</feature>
<feature type="compositionally biased region" description="Basic and acidic residues" evidence="1">
    <location>
        <begin position="206"/>
        <end position="215"/>
    </location>
</feature>
<comment type="caution">
    <text evidence="3">The sequence shown here is derived from an EMBL/GenBank/DDBJ whole genome shotgun (WGS) entry which is preliminary data.</text>
</comment>
<feature type="region of interest" description="Disordered" evidence="1">
    <location>
        <begin position="226"/>
        <end position="301"/>
    </location>
</feature>
<feature type="compositionally biased region" description="Low complexity" evidence="1">
    <location>
        <begin position="531"/>
        <end position="554"/>
    </location>
</feature>
<evidence type="ECO:0000313" key="3">
    <source>
        <dbReference type="EMBL" id="GIM09513.1"/>
    </source>
</evidence>
<organism evidence="3 4">
    <name type="scientific">Volvox reticuliferus</name>
    <dbReference type="NCBI Taxonomy" id="1737510"/>
    <lineage>
        <taxon>Eukaryota</taxon>
        <taxon>Viridiplantae</taxon>
        <taxon>Chlorophyta</taxon>
        <taxon>core chlorophytes</taxon>
        <taxon>Chlorophyceae</taxon>
        <taxon>CS clade</taxon>
        <taxon>Chlamydomonadales</taxon>
        <taxon>Volvocaceae</taxon>
        <taxon>Volvox</taxon>
    </lineage>
</organism>
<dbReference type="Proteomes" id="UP000747110">
    <property type="component" value="Unassembled WGS sequence"/>
</dbReference>
<feature type="region of interest" description="Disordered" evidence="1">
    <location>
        <begin position="1204"/>
        <end position="1231"/>
    </location>
</feature>
<feature type="compositionally biased region" description="Basic and acidic residues" evidence="1">
    <location>
        <begin position="570"/>
        <end position="585"/>
    </location>
</feature>
<feature type="region of interest" description="Disordered" evidence="1">
    <location>
        <begin position="350"/>
        <end position="370"/>
    </location>
</feature>
<feature type="compositionally biased region" description="Basic and acidic residues" evidence="1">
    <location>
        <begin position="267"/>
        <end position="281"/>
    </location>
</feature>
<name>A0A8J4LU63_9CHLO</name>
<accession>A0A8J4LU63</accession>
<feature type="region of interest" description="Disordered" evidence="1">
    <location>
        <begin position="1024"/>
        <end position="1074"/>
    </location>
</feature>
<feature type="compositionally biased region" description="Basic and acidic residues" evidence="1">
    <location>
        <begin position="437"/>
        <end position="468"/>
    </location>
</feature>
<evidence type="ECO:0000313" key="5">
    <source>
        <dbReference type="Proteomes" id="UP000747110"/>
    </source>
</evidence>
<feature type="region of interest" description="Disordered" evidence="1">
    <location>
        <begin position="760"/>
        <end position="802"/>
    </location>
</feature>
<evidence type="ECO:0000256" key="1">
    <source>
        <dbReference type="SAM" id="MobiDB-lite"/>
    </source>
</evidence>
<feature type="compositionally biased region" description="Polar residues" evidence="1">
    <location>
        <begin position="504"/>
        <end position="514"/>
    </location>
</feature>
<feature type="region of interest" description="Disordered" evidence="1">
    <location>
        <begin position="963"/>
        <end position="993"/>
    </location>
</feature>
<dbReference type="OrthoDB" id="540551at2759"/>
<feature type="region of interest" description="Disordered" evidence="1">
    <location>
        <begin position="196"/>
        <end position="215"/>
    </location>
</feature>
<dbReference type="EMBL" id="BNCP01000033">
    <property type="protein sequence ID" value="GIL85532.1"/>
    <property type="molecule type" value="Genomic_DNA"/>
</dbReference>
<gene>
    <name evidence="2" type="ORF">Vretifemale_14041</name>
    <name evidence="3" type="ORF">Vretimale_13387</name>
</gene>
<feature type="region of interest" description="Disordered" evidence="1">
    <location>
        <begin position="404"/>
        <end position="587"/>
    </location>
</feature>
<feature type="compositionally biased region" description="Polar residues" evidence="1">
    <location>
        <begin position="1025"/>
        <end position="1042"/>
    </location>
</feature>
<proteinExistence type="predicted"/>
<keyword evidence="5" id="KW-1185">Reference proteome</keyword>
<sequence>MGLEPDDVLTAIEAVIQDVPASVPGRVPPADWQGWETVLDMLGERQAVPLVREAVLRHLGIGASEGDAHRDVGAMPSDCGFVGCGLEGLHGYVPVGTGTCIVGDKKADSQALIYQISSSIQTGNVEIRAWMTEEALRSVFRTAAEPMLAHWQRSNGRACAAVTSTVSPFDPISAGALINRCIMEVSRAHVSKALPLTPHFPMRSPRHPDNGRQEQDLGVTEAKTAYDKQPACDPQPNPGNSAMACNRGVESTAASPQEEVAIGQPPVEHRGEPEEVREQAGDQRSPVQGRPPPVHPDDHDLNSSYCDPEAAAALGRSFKAAFMRIYHRELQRLKEATLLAEHSARFGSGRGCRVGQHGPPKGGDLATGAVHADSFDDAPRQHRQHDLATGPAAAAGGAALHVATAEHAHGKAAAQQQGLAASKADTESPVTAQGIRQLEKQREDVRKMAQGAEERAGEEPGPQDERNGRGLRRKRGAEAEAYVNVDSPVNEDTILRSHKRRRLQQSGHANHQQAPSPPLAARTDGAPGPRSATTSGITISSGGTSVSGTVSQSAAEEEPETLLRAGGRAAKADGPCKHPQGEPRRYHPMVIPDARAEATWKKLGQVLRARQRRQPELVDPPPQQGRGEVRLAQRTPIRDTGFLPGQLPDDGSNLRTTFHTPDPPMTAVDGGTRMPSVGTAAPTGGFASAGSGAAGWVGVVPTSRTTMPAGGDVMLALGAGDEAMPVRNNPVLGSGEDADEHNVGDDAVLPQGAIALASGCGGGGGTSTSPRPRLQPVPHTRRPPPWLAGRGLPRTSQARDTGASPACAQGLVAQAQSAYTAAAEVQRAGHLHTEPEQMPSPPRASGHTRSMSVKNVEAAPSARTLESGIDMLSADSRQSSSRGGLVSILVAGVWPARRDADIRASVTDTIFATQPDFPIVKVDNSEPLVVGVDCAAVATVSKPQGVSGAATFGAEAMILSPGHQEQHSLVDAEDSRPRCPLPVEESLSDEDESFCDPIGMLKDVAGTPDTLLGGQHTEQIGAVSATGTQSTSFASPRTQQWDASDGAKDGPAAGEDSTEHAEEEEGPQEDLENGRPVSLEAKFGSQGIQTSQYLLDSWLESLLQQRQCEPCKKTTAVQTSQAVAVTSALQPSALQLPPRLPPTMQPRQSQQAHGSLEPIAAIHVALTESPPIIANQASRNGQAAQVNQIETAIGTVARTASRAGPQLATLEARGERQSATKRDGDNSSAADHVSAVGSVTVTIHEQPAVKGLDSNGDSFANAAAHGAEAELPATAMPVQNNATAIAATTVGGIGEPSVSALRYGRLVRRGIPLENVQAWLSPSCAPLVAPSLVQDSLDVRNVAVGITCWPDVTMAVLGQLHSTTARPSALLPPRKAAGLPSHHEGLWRDNWLPTQVPRSVHDPGTLSMVRNTPPGCPPSTVERAAASAAAVATLEAAMRVVAEHRASIIAAMTVNRGAREGVSAAGSGGEQDRDDLTAAAPVHGSHGMACQSGENPFALGDAQQATGCPAGDEAVEPATTSKYDVLGHEGKQQQEQQEEVVAEPTPLFQDFEFASQSGPPMFFTQPLTQLF</sequence>
<reference evidence="3" key="1">
    <citation type="journal article" date="2021" name="Proc. Natl. Acad. Sci. U.S.A.">
        <title>Three genomes in the algal genus Volvox reveal the fate of a haploid sex-determining region after a transition to homothallism.</title>
        <authorList>
            <person name="Yamamoto K."/>
            <person name="Hamaji T."/>
            <person name="Kawai-Toyooka H."/>
            <person name="Matsuzaki R."/>
            <person name="Takahashi F."/>
            <person name="Nishimura Y."/>
            <person name="Kawachi M."/>
            <person name="Noguchi H."/>
            <person name="Minakuchi Y."/>
            <person name="Umen J.G."/>
            <person name="Toyoda A."/>
            <person name="Nozaki H."/>
        </authorList>
    </citation>
    <scope>NUCLEOTIDE SEQUENCE</scope>
    <source>
        <strain evidence="3">NIES-3785</strain>
        <strain evidence="2">NIES-3786</strain>
    </source>
</reference>
<feature type="compositionally biased region" description="Basic and acidic residues" evidence="1">
    <location>
        <begin position="964"/>
        <end position="977"/>
    </location>
</feature>
<evidence type="ECO:0000313" key="2">
    <source>
        <dbReference type="EMBL" id="GIL85532.1"/>
    </source>
</evidence>
<dbReference type="Proteomes" id="UP000722791">
    <property type="component" value="Unassembled WGS sequence"/>
</dbReference>
<evidence type="ECO:0000313" key="4">
    <source>
        <dbReference type="Proteomes" id="UP000722791"/>
    </source>
</evidence>
<feature type="compositionally biased region" description="Acidic residues" evidence="1">
    <location>
        <begin position="1061"/>
        <end position="1071"/>
    </location>
</feature>
<protein>
    <submittedName>
        <fullName evidence="3">Uncharacterized protein</fullName>
    </submittedName>
</protein>
<feature type="compositionally biased region" description="Low complexity" evidence="1">
    <location>
        <begin position="410"/>
        <end position="423"/>
    </location>
</feature>